<evidence type="ECO:0000313" key="2">
    <source>
        <dbReference type="Proteomes" id="UP000778951"/>
    </source>
</evidence>
<dbReference type="Proteomes" id="UP000778951">
    <property type="component" value="Unassembled WGS sequence"/>
</dbReference>
<dbReference type="EMBL" id="JAATLM010000001">
    <property type="protein sequence ID" value="NIZ69715.1"/>
    <property type="molecule type" value="Genomic_DNA"/>
</dbReference>
<organism evidence="1 2">
    <name type="scientific">Entomospira culicis</name>
    <dbReference type="NCBI Taxonomy" id="2719989"/>
    <lineage>
        <taxon>Bacteria</taxon>
        <taxon>Pseudomonadati</taxon>
        <taxon>Spirochaetota</taxon>
        <taxon>Spirochaetia</taxon>
        <taxon>Spirochaetales</taxon>
        <taxon>Spirochaetaceae</taxon>
        <taxon>Entomospira</taxon>
    </lineage>
</organism>
<keyword evidence="2" id="KW-1185">Reference proteome</keyword>
<dbReference type="Gene3D" id="1.10.220.30">
    <property type="match status" value="1"/>
</dbReference>
<protein>
    <submittedName>
        <fullName evidence="1">Uncharacterized protein</fullName>
    </submittedName>
</protein>
<gene>
    <name evidence="1" type="ORF">HCT48_05750</name>
</gene>
<comment type="caution">
    <text evidence="1">The sequence shown here is derived from an EMBL/GenBank/DDBJ whole genome shotgun (WGS) entry which is preliminary data.</text>
</comment>
<reference evidence="1" key="1">
    <citation type="submission" date="2020-03" db="EMBL/GenBank/DDBJ databases">
        <title>Spirochaetal bacteria isolated from arthropods constitute a novel genus Entomospira genus novum within the order Spirochaetales.</title>
        <authorList>
            <person name="Grana-Miraglia L."/>
            <person name="Sikutova S."/>
            <person name="Fingerle V."/>
            <person name="Sing A."/>
            <person name="Castillo-Ramirez S."/>
            <person name="Margos G."/>
            <person name="Rudolf I."/>
        </authorList>
    </citation>
    <scope>NUCLEOTIDE SEQUENCE</scope>
    <source>
        <strain evidence="1">BR149</strain>
    </source>
</reference>
<evidence type="ECO:0000313" key="1">
    <source>
        <dbReference type="EMBL" id="NIZ69715.1"/>
    </source>
</evidence>
<name>A0A968GKX4_9SPIO</name>
<proteinExistence type="predicted"/>
<sequence>MQENSAVKLIKEYIWLFDNRQLQSIFMQVIMKGKMHLAKLTMTLPSSLQERVFVNISKGNQANVREEVEILRPKMTEAMQEEAAEEAIAIVQKMLRDLDLFLPETANLPAYSDDGESALLFKDENIYSRKILESLIMLADKERFAGQLVLAKRHMGLDYIHAIESIAKEYRKELLPYLDEEDYQVILNSFTEGTINTLRSSQAILVRNQLAGYLLDSKDTSTAYTSRDLIYQGAVLHPAWWQARVRWEEIAQQLSDGELLQILFHGKIDEVMLIYYESPRLLRDRLFSLYGKEVQGVLAHTYRNMDLSRLGEDAYQVRLKMIAVAERAGKIA</sequence>
<dbReference type="AlphaFoldDB" id="A0A968GKX4"/>
<accession>A0A968GKX4</accession>
<dbReference type="RefSeq" id="WP_167695799.1">
    <property type="nucleotide sequence ID" value="NZ_CP118181.1"/>
</dbReference>